<evidence type="ECO:0000313" key="9">
    <source>
        <dbReference type="EMBL" id="EXM22010.1"/>
    </source>
</evidence>
<organism evidence="9">
    <name type="scientific">Fusarium oxysporum f. sp. vasinfectum 25433</name>
    <dbReference type="NCBI Taxonomy" id="1089449"/>
    <lineage>
        <taxon>Eukaryota</taxon>
        <taxon>Fungi</taxon>
        <taxon>Dikarya</taxon>
        <taxon>Ascomycota</taxon>
        <taxon>Pezizomycotina</taxon>
        <taxon>Sordariomycetes</taxon>
        <taxon>Hypocreomycetidae</taxon>
        <taxon>Hypocreales</taxon>
        <taxon>Nectriaceae</taxon>
        <taxon>Fusarium</taxon>
        <taxon>Fusarium oxysporum species complex</taxon>
    </lineage>
</organism>
<feature type="domain" description="DUF3645" evidence="8">
    <location>
        <begin position="371"/>
        <end position="404"/>
    </location>
</feature>
<keyword evidence="3" id="KW-0645">Protease</keyword>
<evidence type="ECO:0000256" key="5">
    <source>
        <dbReference type="ARBA" id="ARBA00022801"/>
    </source>
</evidence>
<evidence type="ECO:0000259" key="8">
    <source>
        <dbReference type="Pfam" id="PF12359"/>
    </source>
</evidence>
<dbReference type="GO" id="GO:0004843">
    <property type="term" value="F:cysteine-type deubiquitinase activity"/>
    <property type="evidence" value="ECO:0007669"/>
    <property type="project" value="UniProtKB-EC"/>
</dbReference>
<evidence type="ECO:0000256" key="4">
    <source>
        <dbReference type="ARBA" id="ARBA00022786"/>
    </source>
</evidence>
<dbReference type="EC" id="3.4.19.12" evidence="2"/>
<keyword evidence="5" id="KW-0378">Hydrolase</keyword>
<dbReference type="PANTHER" id="PTHR13367:SF34">
    <property type="match status" value="1"/>
</dbReference>
<accession>X0MN68</accession>
<dbReference type="HOGENOM" id="CLU_007076_1_0_1"/>
<dbReference type="EMBL" id="JH657943">
    <property type="protein sequence ID" value="EXM22010.1"/>
    <property type="molecule type" value="Genomic_DNA"/>
</dbReference>
<comment type="catalytic activity">
    <reaction evidence="1">
        <text>Thiol-dependent hydrolysis of ester, thioester, amide, peptide and isopeptide bonds formed by the C-terminal Gly of ubiquitin (a 76-residue protein attached to proteins as an intracellular targeting signal).</text>
        <dbReference type="EC" id="3.4.19.12"/>
    </reaction>
</comment>
<evidence type="ECO:0000256" key="6">
    <source>
        <dbReference type="ARBA" id="ARBA00022807"/>
    </source>
</evidence>
<keyword evidence="6" id="KW-0788">Thiol protease</keyword>
<dbReference type="Pfam" id="PF12359">
    <property type="entry name" value="DUF3645"/>
    <property type="match status" value="1"/>
</dbReference>
<dbReference type="InterPro" id="IPR022099">
    <property type="entry name" value="DUF3638"/>
</dbReference>
<feature type="domain" description="DUF3638" evidence="7">
    <location>
        <begin position="26"/>
        <end position="247"/>
    </location>
</feature>
<evidence type="ECO:0000256" key="2">
    <source>
        <dbReference type="ARBA" id="ARBA00012759"/>
    </source>
</evidence>
<keyword evidence="4" id="KW-0833">Ubl conjugation pathway</keyword>
<dbReference type="InterPro" id="IPR051346">
    <property type="entry name" value="OTU_Deubiquitinase"/>
</dbReference>
<dbReference type="OrthoDB" id="3182339at2759"/>
<dbReference type="PANTHER" id="PTHR13367">
    <property type="entry name" value="UBIQUITIN THIOESTERASE"/>
    <property type="match status" value="1"/>
</dbReference>
<sequence>MQRAKRLIRFQSSHVDLIRELENGGHQSWSPYDHPEWLLLECESEIMIRDVQQQIAEHMINPPENQNSVMQLNMGEGKSTVIVPIVATALGDGSKLVRVIVAKPQAKQMHQMLISKLSGLLDRPVYLLPFSRDTKMDLRTADAIQRLMKRCIEEGGVLMVQPEHLLSFQLMEVESRIRGNMEVAEAMSQTRNLFGRSSRDIVDESDENFSVKFELIYTLGKQRPIEHSPDRWVVIQEVMGLVAKAGADVKSKYPHSIEFDARHVGRYPRLRILRPDAEAEIFNRVTEAVCDTGMAGFPIARQPRRIRDAVQRYISQPEPTAADIEAVETSSLWNEMTSRNILLLRGLFAGGILSFALGSKRWRVNYGVDHDREKMTKLAVPFRAKDNPTPRSEFSQPDVVITLTCLSCYYSGLDDDALFAAFELLSRSDNATQEYQDWVKTAPLLPQAFRNLEGVNLRDRVLCTTGIFPHVRYSKAAVDYYLCHLVFAKESKEFPHKLSASGWDLGKKKDNPTTGFSGTNDSRYVLPLDVKQLDLPQQKHTNALVLEYLLQPENGISLMPQEAKGTTLDASLLLQMVSNMSPNTRVILDVGAQVVDLTNQEFAKQWLACYQDHNSTQAVVFFNDNDEIVVIDRSGKIEDFQTSPFSQQLDRCLVFLDEAHTRGTDLKLPTNYRAVVTLGAGLTKDRLVQACMRMRKLGKGQTVEFCIPWEIEQKIVQLKGEGASSRDGISVSDVLCWAITETFLDLKRAMPLWLTQGVRFSKQEALWSRLSDNYTKSDEFLEEEGKSLTERYRPEKGLTNCSSLTEELNDSVARVFKSRCEDFGLERLHTCSLQEEQERELAPETQHERQVEKVPALKPDTHSVNRLLQEWIADGSFPESSTAFRAVMKPAFQSLNKTSAAVHFDVKEFPETVWWVLTGKNEGGASRMVVISPFEAQHFLPLIEESEHVALHLYAPRVNLGFRPLDDFQLYSVGKKIVEEIPRDIITFLNLFAGQTYLSSYDDYKLVCDLLGLAWDSPDDSAVLGAGGSGSQSGFSKSPATFLKELLDKVRQDCRTIDKTDMGRVIEGVRLVEGEFNSRHAI</sequence>
<reference evidence="9" key="2">
    <citation type="submission" date="2012-05" db="EMBL/GenBank/DDBJ databases">
        <title>The Genome Annotation of Fusarium oxysporum Cotton.</title>
        <authorList>
            <consortium name="The Broad Institute Genomics Platform"/>
            <person name="Ma L.-J."/>
            <person name="Corby-Kistler H."/>
            <person name="Broz K."/>
            <person name="Gale L.R."/>
            <person name="Jonkers W."/>
            <person name="O'Donnell K."/>
            <person name="Ploetz R."/>
            <person name="Steinberg C."/>
            <person name="Schwartz D.C."/>
            <person name="VanEtten H."/>
            <person name="Zhou S."/>
            <person name="Young S.K."/>
            <person name="Zeng Q."/>
            <person name="Gargeya S."/>
            <person name="Fitzgerald M."/>
            <person name="Abouelleil A."/>
            <person name="Alvarado L."/>
            <person name="Chapman S.B."/>
            <person name="Gainer-Dewar J."/>
            <person name="Goldberg J."/>
            <person name="Griggs A."/>
            <person name="Gujja S."/>
            <person name="Hansen M."/>
            <person name="Howarth C."/>
            <person name="Imamovic A."/>
            <person name="Ireland A."/>
            <person name="Larimer J."/>
            <person name="McCowan C."/>
            <person name="Murphy C."/>
            <person name="Pearson M."/>
            <person name="Poon T.W."/>
            <person name="Priest M."/>
            <person name="Roberts A."/>
            <person name="Saif S."/>
            <person name="Shea T."/>
            <person name="Sykes S."/>
            <person name="Wortman J."/>
            <person name="Nusbaum C."/>
            <person name="Birren B."/>
        </authorList>
    </citation>
    <scope>NUCLEOTIDE SEQUENCE</scope>
    <source>
        <strain evidence="9">25433</strain>
    </source>
</reference>
<dbReference type="Pfam" id="PF12340">
    <property type="entry name" value="DUF3638"/>
    <property type="match status" value="1"/>
</dbReference>
<dbReference type="GO" id="GO:0006508">
    <property type="term" value="P:proteolysis"/>
    <property type="evidence" value="ECO:0007669"/>
    <property type="project" value="UniProtKB-KW"/>
</dbReference>
<evidence type="ECO:0000256" key="3">
    <source>
        <dbReference type="ARBA" id="ARBA00022670"/>
    </source>
</evidence>
<gene>
    <name evidence="9" type="ORF">FOTG_10295</name>
</gene>
<dbReference type="InterPro" id="IPR022105">
    <property type="entry name" value="DUF3645"/>
</dbReference>
<evidence type="ECO:0000256" key="1">
    <source>
        <dbReference type="ARBA" id="ARBA00000707"/>
    </source>
</evidence>
<dbReference type="Proteomes" id="UP000030701">
    <property type="component" value="Unassembled WGS sequence"/>
</dbReference>
<protein>
    <recommendedName>
        <fullName evidence="2">ubiquitinyl hydrolase 1</fullName>
        <ecNumber evidence="2">3.4.19.12</ecNumber>
    </recommendedName>
</protein>
<evidence type="ECO:0000259" key="7">
    <source>
        <dbReference type="Pfam" id="PF12340"/>
    </source>
</evidence>
<dbReference type="AlphaFoldDB" id="X0MN68"/>
<reference evidence="9" key="1">
    <citation type="submission" date="2011-11" db="EMBL/GenBank/DDBJ databases">
        <title>The Genome Sequence of Fusarium oxysporum Cotton.</title>
        <authorList>
            <consortium name="The Broad Institute Genome Sequencing Platform"/>
            <person name="Ma L.-J."/>
            <person name="Gale L.R."/>
            <person name="Schwartz D.C."/>
            <person name="Zhou S."/>
            <person name="Corby-Kistler H."/>
            <person name="Young S.K."/>
            <person name="Zeng Q."/>
            <person name="Gargeya S."/>
            <person name="Fitzgerald M."/>
            <person name="Haas B."/>
            <person name="Abouelleil A."/>
            <person name="Alvarado L."/>
            <person name="Arachchi H.M."/>
            <person name="Berlin A."/>
            <person name="Brown A."/>
            <person name="Chapman S.B."/>
            <person name="Chen Z."/>
            <person name="Dunbar C."/>
            <person name="Freedman E."/>
            <person name="Gearin G."/>
            <person name="Goldberg J."/>
            <person name="Griggs A."/>
            <person name="Gujja S."/>
            <person name="Heiman D."/>
            <person name="Howarth C."/>
            <person name="Larson L."/>
            <person name="Lui A."/>
            <person name="MacDonald P.J.P."/>
            <person name="Montmayeur A."/>
            <person name="Murphy C."/>
            <person name="Neiman D."/>
            <person name="Pearson M."/>
            <person name="Priest M."/>
            <person name="Roberts A."/>
            <person name="Saif S."/>
            <person name="Shea T."/>
            <person name="Shenoy N."/>
            <person name="Sisk P."/>
            <person name="Stolte C."/>
            <person name="Sykes S."/>
            <person name="Wortman J."/>
            <person name="Nusbaum C."/>
            <person name="Birren B."/>
        </authorList>
    </citation>
    <scope>NUCLEOTIDE SEQUENCE [LARGE SCALE GENOMIC DNA]</scope>
    <source>
        <strain evidence="9">25433</strain>
    </source>
</reference>
<proteinExistence type="predicted"/>
<name>X0MN68_FUSOX</name>